<dbReference type="AlphaFoldDB" id="A0A6J2K341"/>
<evidence type="ECO:0000313" key="2">
    <source>
        <dbReference type="RefSeq" id="XP_028035417.1"/>
    </source>
</evidence>
<protein>
    <submittedName>
        <fullName evidence="2">Uncharacterized protein LOC114246884</fullName>
    </submittedName>
</protein>
<dbReference type="RefSeq" id="XP_028035417.1">
    <property type="nucleotide sequence ID" value="XM_028179616.1"/>
</dbReference>
<sequence length="253" mass="29231">MSKKLIRRISTSVGTLEVRSWLFCYGKIEAVTHIKQQGYVLDNVSSTVLTDESLTPGRPPCLTQRTIGKFLQPLTRELAEIPPKPTIDELPGPVIERMVQKDKAFWVDKPGSNAYVLHDAYNSYGMTTETVIPHHQDVFPRSYQYDLDCIKYRRDHACDGLKQKHSNKPIRAQCRDCTKLNVPGLSPFQLAWAKDPGQKRWRDYPDVAANMTKEEIRLLMTEVGRPFQNEACNWYYENYPPVTYDCILRKFSK</sequence>
<organism evidence="1 2">
    <name type="scientific">Bombyx mandarina</name>
    <name type="common">Wild silk moth</name>
    <name type="synonym">Wild silkworm</name>
    <dbReference type="NCBI Taxonomy" id="7092"/>
    <lineage>
        <taxon>Eukaryota</taxon>
        <taxon>Metazoa</taxon>
        <taxon>Ecdysozoa</taxon>
        <taxon>Arthropoda</taxon>
        <taxon>Hexapoda</taxon>
        <taxon>Insecta</taxon>
        <taxon>Pterygota</taxon>
        <taxon>Neoptera</taxon>
        <taxon>Endopterygota</taxon>
        <taxon>Lepidoptera</taxon>
        <taxon>Glossata</taxon>
        <taxon>Ditrysia</taxon>
        <taxon>Bombycoidea</taxon>
        <taxon>Bombycidae</taxon>
        <taxon>Bombycinae</taxon>
        <taxon>Bombyx</taxon>
    </lineage>
</organism>
<keyword evidence="1" id="KW-1185">Reference proteome</keyword>
<evidence type="ECO:0000313" key="1">
    <source>
        <dbReference type="Proteomes" id="UP000504629"/>
    </source>
</evidence>
<dbReference type="GeneID" id="114246884"/>
<name>A0A6J2K341_BOMMA</name>
<gene>
    <name evidence="2" type="primary">LOC114246884</name>
</gene>
<dbReference type="KEGG" id="bman:114246884"/>
<dbReference type="OrthoDB" id="7291444at2759"/>
<accession>A0A6J2K341</accession>
<reference evidence="2" key="1">
    <citation type="submission" date="2025-08" db="UniProtKB">
        <authorList>
            <consortium name="RefSeq"/>
        </authorList>
    </citation>
    <scope>IDENTIFICATION</scope>
    <source>
        <tissue evidence="2">Silk gland</tissue>
    </source>
</reference>
<dbReference type="Proteomes" id="UP000504629">
    <property type="component" value="Unplaced"/>
</dbReference>
<proteinExistence type="predicted"/>